<keyword evidence="2" id="KW-0645">Protease</keyword>
<name>A0A328DKK2_9ASTE</name>
<dbReference type="FunFam" id="3.10.20.90:FF:000050">
    <property type="entry name" value="Ubiquitin carboxyl-terminal hydrolase 13"/>
    <property type="match status" value="1"/>
</dbReference>
<dbReference type="EMBL" id="NQVE01000125">
    <property type="protein sequence ID" value="RAL46104.1"/>
    <property type="molecule type" value="Genomic_DNA"/>
</dbReference>
<feature type="domain" description="Ubiquitin carboxyl-terminal hydrolase 7 ICP0-binding" evidence="6">
    <location>
        <begin position="61"/>
        <end position="238"/>
    </location>
</feature>
<comment type="caution">
    <text evidence="7">The sequence shown here is derived from an EMBL/GenBank/DDBJ whole genome shotgun (WGS) entry which is preliminary data.</text>
</comment>
<evidence type="ECO:0000256" key="2">
    <source>
        <dbReference type="ARBA" id="ARBA00022670"/>
    </source>
</evidence>
<reference evidence="7 8" key="1">
    <citation type="submission" date="2018-06" db="EMBL/GenBank/DDBJ databases">
        <title>The Genome of Cuscuta australis (Dodder) Provides Insight into the Evolution of Plant Parasitism.</title>
        <authorList>
            <person name="Liu H."/>
        </authorList>
    </citation>
    <scope>NUCLEOTIDE SEQUENCE [LARGE SCALE GENOMIC DNA]</scope>
    <source>
        <strain evidence="8">cv. Yunnan</strain>
        <tissue evidence="7">Vines</tissue>
    </source>
</reference>
<keyword evidence="8" id="KW-1185">Reference proteome</keyword>
<dbReference type="Pfam" id="PF12436">
    <property type="entry name" value="USP7_ICP0_bdg"/>
    <property type="match status" value="1"/>
</dbReference>
<dbReference type="GO" id="GO:0101005">
    <property type="term" value="F:deubiquitinase activity"/>
    <property type="evidence" value="ECO:0007669"/>
    <property type="project" value="UniProtKB-ARBA"/>
</dbReference>
<protein>
    <recommendedName>
        <fullName evidence="6">Ubiquitin carboxyl-terminal hydrolase 7 ICP0-binding domain-containing protein</fullName>
    </recommendedName>
</protein>
<keyword evidence="4" id="KW-0378">Hydrolase</keyword>
<dbReference type="GO" id="GO:0005634">
    <property type="term" value="C:nucleus"/>
    <property type="evidence" value="ECO:0007669"/>
    <property type="project" value="UniProtKB-ARBA"/>
</dbReference>
<comment type="similarity">
    <text evidence="1">Belongs to the peptidase C19 family.</text>
</comment>
<accession>A0A328DKK2</accession>
<evidence type="ECO:0000256" key="4">
    <source>
        <dbReference type="ARBA" id="ARBA00022801"/>
    </source>
</evidence>
<evidence type="ECO:0000313" key="8">
    <source>
        <dbReference type="Proteomes" id="UP000249390"/>
    </source>
</evidence>
<sequence length="253" mass="29395">MWGIILGHSSQCPLLGKELLIIKVVRDEDLRDQIGKDICFDLIDHAKKEVAEEFDIPEQFQRFWTWAWRKNQTYRPLRPLTQQAELTTVGELSKIASKKAGTQELNLFLEVNYGPERCPIPPPVKDKEDLLLFFKLYDPEKEELRYVGWLFVKSHGKPIDILTKMNKMAGFAPHQEIELFEEITSEPSVMCLPLDKSVSFHVSEIGDGDIICFQKYPTLDIEPCTRYPDVPSFMEYVKKVNGNLHYLYLMNIL</sequence>
<evidence type="ECO:0000256" key="3">
    <source>
        <dbReference type="ARBA" id="ARBA00022786"/>
    </source>
</evidence>
<evidence type="ECO:0000313" key="7">
    <source>
        <dbReference type="EMBL" id="RAL46104.1"/>
    </source>
</evidence>
<proteinExistence type="inferred from homology"/>
<evidence type="ECO:0000256" key="1">
    <source>
        <dbReference type="ARBA" id="ARBA00009085"/>
    </source>
</evidence>
<organism evidence="7 8">
    <name type="scientific">Cuscuta australis</name>
    <dbReference type="NCBI Taxonomy" id="267555"/>
    <lineage>
        <taxon>Eukaryota</taxon>
        <taxon>Viridiplantae</taxon>
        <taxon>Streptophyta</taxon>
        <taxon>Embryophyta</taxon>
        <taxon>Tracheophyta</taxon>
        <taxon>Spermatophyta</taxon>
        <taxon>Magnoliopsida</taxon>
        <taxon>eudicotyledons</taxon>
        <taxon>Gunneridae</taxon>
        <taxon>Pentapetalae</taxon>
        <taxon>asterids</taxon>
        <taxon>lamiids</taxon>
        <taxon>Solanales</taxon>
        <taxon>Convolvulaceae</taxon>
        <taxon>Cuscuteae</taxon>
        <taxon>Cuscuta</taxon>
        <taxon>Cuscuta subgen. Grammica</taxon>
        <taxon>Cuscuta sect. Cleistogrammica</taxon>
    </lineage>
</organism>
<evidence type="ECO:0000256" key="5">
    <source>
        <dbReference type="ARBA" id="ARBA00022807"/>
    </source>
</evidence>
<gene>
    <name evidence="7" type="ORF">DM860_006258</name>
</gene>
<evidence type="ECO:0000259" key="6">
    <source>
        <dbReference type="Pfam" id="PF12436"/>
    </source>
</evidence>
<dbReference type="InterPro" id="IPR024729">
    <property type="entry name" value="USP7_ICP0-binding_dom"/>
</dbReference>
<dbReference type="Gene3D" id="3.10.20.90">
    <property type="entry name" value="Phosphatidylinositol 3-kinase Catalytic Subunit, Chain A, domain 1"/>
    <property type="match status" value="1"/>
</dbReference>
<dbReference type="AlphaFoldDB" id="A0A328DKK2"/>
<dbReference type="GO" id="GO:0008234">
    <property type="term" value="F:cysteine-type peptidase activity"/>
    <property type="evidence" value="ECO:0007669"/>
    <property type="project" value="UniProtKB-KW"/>
</dbReference>
<dbReference type="GO" id="GO:0006508">
    <property type="term" value="P:proteolysis"/>
    <property type="evidence" value="ECO:0007669"/>
    <property type="project" value="UniProtKB-KW"/>
</dbReference>
<keyword evidence="5" id="KW-0788">Thiol protease</keyword>
<keyword evidence="3" id="KW-0833">Ubl conjugation pathway</keyword>
<dbReference type="Proteomes" id="UP000249390">
    <property type="component" value="Unassembled WGS sequence"/>
</dbReference>